<protein>
    <recommendedName>
        <fullName evidence="6">Ubiquitin-like protease family profile domain-containing protein</fullName>
    </recommendedName>
</protein>
<evidence type="ECO:0000313" key="8">
    <source>
        <dbReference type="Proteomes" id="UP001341840"/>
    </source>
</evidence>
<organism evidence="7 8">
    <name type="scientific">Stylosanthes scabra</name>
    <dbReference type="NCBI Taxonomy" id="79078"/>
    <lineage>
        <taxon>Eukaryota</taxon>
        <taxon>Viridiplantae</taxon>
        <taxon>Streptophyta</taxon>
        <taxon>Embryophyta</taxon>
        <taxon>Tracheophyta</taxon>
        <taxon>Spermatophyta</taxon>
        <taxon>Magnoliopsida</taxon>
        <taxon>eudicotyledons</taxon>
        <taxon>Gunneridae</taxon>
        <taxon>Pentapetalae</taxon>
        <taxon>rosids</taxon>
        <taxon>fabids</taxon>
        <taxon>Fabales</taxon>
        <taxon>Fabaceae</taxon>
        <taxon>Papilionoideae</taxon>
        <taxon>50 kb inversion clade</taxon>
        <taxon>dalbergioids sensu lato</taxon>
        <taxon>Dalbergieae</taxon>
        <taxon>Pterocarpus clade</taxon>
        <taxon>Stylosanthes</taxon>
    </lineage>
</organism>
<reference evidence="7 8" key="1">
    <citation type="journal article" date="2023" name="Plants (Basel)">
        <title>Bridging the Gap: Combining Genomics and Transcriptomics Approaches to Understand Stylosanthes scabra, an Orphan Legume from the Brazilian Caatinga.</title>
        <authorList>
            <person name="Ferreira-Neto J.R.C."/>
            <person name="da Silva M.D."/>
            <person name="Binneck E."/>
            <person name="de Melo N.F."/>
            <person name="da Silva R.H."/>
            <person name="de Melo A.L.T.M."/>
            <person name="Pandolfi V."/>
            <person name="Bustamante F.O."/>
            <person name="Brasileiro-Vidal A.C."/>
            <person name="Benko-Iseppon A.M."/>
        </authorList>
    </citation>
    <scope>NUCLEOTIDE SEQUENCE [LARGE SCALE GENOMIC DNA]</scope>
    <source>
        <tissue evidence="7">Leaves</tissue>
    </source>
</reference>
<proteinExistence type="inferred from homology"/>
<comment type="similarity">
    <text evidence="1">Belongs to the peptidase C48 family.</text>
</comment>
<feature type="region of interest" description="Disordered" evidence="5">
    <location>
        <begin position="60"/>
        <end position="103"/>
    </location>
</feature>
<evidence type="ECO:0000256" key="3">
    <source>
        <dbReference type="ARBA" id="ARBA00022801"/>
    </source>
</evidence>
<keyword evidence="8" id="KW-1185">Reference proteome</keyword>
<dbReference type="EMBL" id="JASCZI010124741">
    <property type="protein sequence ID" value="MED6166078.1"/>
    <property type="molecule type" value="Genomic_DNA"/>
</dbReference>
<evidence type="ECO:0000256" key="5">
    <source>
        <dbReference type="SAM" id="MobiDB-lite"/>
    </source>
</evidence>
<dbReference type="InterPro" id="IPR038765">
    <property type="entry name" value="Papain-like_cys_pep_sf"/>
</dbReference>
<comment type="caution">
    <text evidence="7">The sequence shown here is derived from an EMBL/GenBank/DDBJ whole genome shotgun (WGS) entry which is preliminary data.</text>
</comment>
<sequence length="380" mass="43946">MALPTIFDLENTRNRNWAHHVHNFLLQELKKAKQKKSVAIHGCCYALMIIYFHETQFGERSRDPAAQPPCDLQVGPEAEAQSEIQTEVQPEVQPEAEAHHEEVDDPVPINMEIPLETQEQCSLTLRPWLQPEAGTSTAVQSPEERCAFWAMVENNNKYEVIFQLRGPNTIEAMRYNFLTMAPATCIDIQMVSIMCHVLNREELPWFQRDVYCVPPEILTRMFDTYDTNYLDKKTKLPHRLELLKDHADYMGLLDRDKLKSHSALFAPVVYSNHWWLYVLDVDNKEFYIIDSVHGINPNQQRAKLQRFACNILNQFRVWAGAKSILKKGTISLQLRCVDVPKQPNPYDCGVYVMKWMGSLKLQHCQVIMRIKSDTALMNGG</sequence>
<dbReference type="Proteomes" id="UP001341840">
    <property type="component" value="Unassembled WGS sequence"/>
</dbReference>
<dbReference type="PANTHER" id="PTHR12606:SF141">
    <property type="entry name" value="GH15225P-RELATED"/>
    <property type="match status" value="1"/>
</dbReference>
<evidence type="ECO:0000313" key="7">
    <source>
        <dbReference type="EMBL" id="MED6166078.1"/>
    </source>
</evidence>
<evidence type="ECO:0000259" key="6">
    <source>
        <dbReference type="PROSITE" id="PS50600"/>
    </source>
</evidence>
<name>A0ABU6V195_9FABA</name>
<keyword evidence="3" id="KW-0378">Hydrolase</keyword>
<dbReference type="Gene3D" id="3.40.395.10">
    <property type="entry name" value="Adenoviral Proteinase, Chain A"/>
    <property type="match status" value="1"/>
</dbReference>
<gene>
    <name evidence="7" type="ORF">PIB30_105559</name>
</gene>
<evidence type="ECO:0000256" key="4">
    <source>
        <dbReference type="ARBA" id="ARBA00022807"/>
    </source>
</evidence>
<feature type="non-terminal residue" evidence="7">
    <location>
        <position position="380"/>
    </location>
</feature>
<dbReference type="PROSITE" id="PS50600">
    <property type="entry name" value="ULP_PROTEASE"/>
    <property type="match status" value="1"/>
</dbReference>
<accession>A0ABU6V195</accession>
<keyword evidence="4" id="KW-0788">Thiol protease</keyword>
<dbReference type="SUPFAM" id="SSF54001">
    <property type="entry name" value="Cysteine proteinases"/>
    <property type="match status" value="1"/>
</dbReference>
<dbReference type="PANTHER" id="PTHR12606">
    <property type="entry name" value="SENTRIN/SUMO-SPECIFIC PROTEASE"/>
    <property type="match status" value="1"/>
</dbReference>
<keyword evidence="2" id="KW-0645">Protease</keyword>
<evidence type="ECO:0000256" key="2">
    <source>
        <dbReference type="ARBA" id="ARBA00022670"/>
    </source>
</evidence>
<feature type="domain" description="Ubiquitin-like protease family profile" evidence="6">
    <location>
        <begin position="170"/>
        <end position="359"/>
    </location>
</feature>
<dbReference type="InterPro" id="IPR003653">
    <property type="entry name" value="Peptidase_C48_C"/>
</dbReference>
<dbReference type="Pfam" id="PF02902">
    <property type="entry name" value="Peptidase_C48"/>
    <property type="match status" value="1"/>
</dbReference>
<evidence type="ECO:0000256" key="1">
    <source>
        <dbReference type="ARBA" id="ARBA00005234"/>
    </source>
</evidence>